<dbReference type="Proteomes" id="UP000291022">
    <property type="component" value="Unassembled WGS sequence"/>
</dbReference>
<evidence type="ECO:0000256" key="1">
    <source>
        <dbReference type="SAM" id="MobiDB-lite"/>
    </source>
</evidence>
<dbReference type="Ensembl" id="ENSUAMT00000028314.1">
    <property type="protein sequence ID" value="ENSUAMP00000025357.1"/>
    <property type="gene ID" value="ENSUAMG00000019756.1"/>
</dbReference>
<organism evidence="2 3">
    <name type="scientific">Ursus americanus</name>
    <name type="common">American black bear</name>
    <name type="synonym">Euarctos americanus</name>
    <dbReference type="NCBI Taxonomy" id="9643"/>
    <lineage>
        <taxon>Eukaryota</taxon>
        <taxon>Metazoa</taxon>
        <taxon>Chordata</taxon>
        <taxon>Craniata</taxon>
        <taxon>Vertebrata</taxon>
        <taxon>Euteleostomi</taxon>
        <taxon>Mammalia</taxon>
        <taxon>Eutheria</taxon>
        <taxon>Laurasiatheria</taxon>
        <taxon>Carnivora</taxon>
        <taxon>Caniformia</taxon>
        <taxon>Ursidae</taxon>
        <taxon>Ursus</taxon>
    </lineage>
</organism>
<dbReference type="AlphaFoldDB" id="A0A452S0E5"/>
<reference evidence="2" key="2">
    <citation type="submission" date="2025-08" db="UniProtKB">
        <authorList>
            <consortium name="Ensembl"/>
        </authorList>
    </citation>
    <scope>IDENTIFICATION</scope>
</reference>
<protein>
    <submittedName>
        <fullName evidence="2">Uncharacterized protein</fullName>
    </submittedName>
</protein>
<feature type="compositionally biased region" description="Pro residues" evidence="1">
    <location>
        <begin position="65"/>
        <end position="76"/>
    </location>
</feature>
<reference evidence="2" key="3">
    <citation type="submission" date="2025-09" db="UniProtKB">
        <authorList>
            <consortium name="Ensembl"/>
        </authorList>
    </citation>
    <scope>IDENTIFICATION</scope>
</reference>
<feature type="compositionally biased region" description="Basic and acidic residues" evidence="1">
    <location>
        <begin position="91"/>
        <end position="114"/>
    </location>
</feature>
<evidence type="ECO:0000313" key="3">
    <source>
        <dbReference type="Proteomes" id="UP000291022"/>
    </source>
</evidence>
<feature type="region of interest" description="Disordered" evidence="1">
    <location>
        <begin position="1"/>
        <end position="138"/>
    </location>
</feature>
<name>A0A452S0E5_URSAM</name>
<feature type="compositionally biased region" description="Gly residues" evidence="1">
    <location>
        <begin position="1"/>
        <end position="11"/>
    </location>
</feature>
<evidence type="ECO:0000313" key="2">
    <source>
        <dbReference type="Ensembl" id="ENSUAMP00000025357.1"/>
    </source>
</evidence>
<reference evidence="3" key="1">
    <citation type="submission" date="2016-06" db="EMBL/GenBank/DDBJ databases">
        <title>De novo assembly and RNA-Seq shows season-dependent expression and editing in black bear kidneys.</title>
        <authorList>
            <person name="Korstanje R."/>
            <person name="Srivastava A."/>
            <person name="Sarsani V.K."/>
            <person name="Sheehan S.M."/>
            <person name="Seger R.L."/>
            <person name="Barter M.E."/>
            <person name="Lindqvist C."/>
            <person name="Brody L.C."/>
            <person name="Mullikin J.C."/>
        </authorList>
    </citation>
    <scope>NUCLEOTIDE SEQUENCE [LARGE SCALE GENOMIC DNA]</scope>
</reference>
<feature type="compositionally biased region" description="Low complexity" evidence="1">
    <location>
        <begin position="116"/>
        <end position="125"/>
    </location>
</feature>
<keyword evidence="3" id="KW-1185">Reference proteome</keyword>
<proteinExistence type="predicted"/>
<dbReference type="OMA" id="MDEGCYL"/>
<sequence>MGTRPRGGGAGARARARRGERAGGGAAAEQCRPSAGRAGSAARPPGPLTLRREPRAPSHIGGPALPAPALGPPRPTPARTRRRLRGLFGRPPEERSSRAGRVEGRSARRREGEGRAGQPPKAAARARTEEEAPPGTRDCYSTCSRTVRIFIYAAIAFCTSPPASSHYIHLLSNNCQLA</sequence>
<feature type="compositionally biased region" description="Low complexity" evidence="1">
    <location>
        <begin position="27"/>
        <end position="43"/>
    </location>
</feature>
<accession>A0A452S0E5</accession>